<reference evidence="6 7" key="1">
    <citation type="journal article" date="2016" name="Mol. Biol. Evol.">
        <title>Comparative Genomics of Early-Diverging Mushroom-Forming Fungi Provides Insights into the Origins of Lignocellulose Decay Capabilities.</title>
        <authorList>
            <person name="Nagy L.G."/>
            <person name="Riley R."/>
            <person name="Tritt A."/>
            <person name="Adam C."/>
            <person name="Daum C."/>
            <person name="Floudas D."/>
            <person name="Sun H."/>
            <person name="Yadav J.S."/>
            <person name="Pangilinan J."/>
            <person name="Larsson K.H."/>
            <person name="Matsuura K."/>
            <person name="Barry K."/>
            <person name="Labutti K."/>
            <person name="Kuo R."/>
            <person name="Ohm R.A."/>
            <person name="Bhattacharya S.S."/>
            <person name="Shirouzu T."/>
            <person name="Yoshinaga Y."/>
            <person name="Martin F.M."/>
            <person name="Grigoriev I.V."/>
            <person name="Hibbett D.S."/>
        </authorList>
    </citation>
    <scope>NUCLEOTIDE SEQUENCE [LARGE SCALE GENOMIC DNA]</scope>
    <source>
        <strain evidence="6 7">HHB12733</strain>
    </source>
</reference>
<evidence type="ECO:0000256" key="4">
    <source>
        <dbReference type="ARBA" id="ARBA00023004"/>
    </source>
</evidence>
<feature type="binding site" evidence="5">
    <location>
        <position position="184"/>
    </location>
    <ligand>
        <name>Fe cation</name>
        <dbReference type="ChEBI" id="CHEBI:24875"/>
        <note>catalytic</note>
    </ligand>
</feature>
<keyword evidence="7" id="KW-1185">Reference proteome</keyword>
<comment type="similarity">
    <text evidence="1">Belongs to the carotenoid oxygenase family.</text>
</comment>
<evidence type="ECO:0000313" key="6">
    <source>
        <dbReference type="EMBL" id="KZT55885.1"/>
    </source>
</evidence>
<evidence type="ECO:0000256" key="3">
    <source>
        <dbReference type="ARBA" id="ARBA00023002"/>
    </source>
</evidence>
<feature type="binding site" evidence="5">
    <location>
        <position position="235"/>
    </location>
    <ligand>
        <name>Fe cation</name>
        <dbReference type="ChEBI" id="CHEBI:24875"/>
        <note>catalytic</note>
    </ligand>
</feature>
<dbReference type="STRING" id="1353952.A0A165EZR7"/>
<sequence length="564" mass="63793">MAHIDIIPVDLPGSDSKKPLKFSGDIFQGFNAPCRFEGSVEQLEVLGEIPRSIDGTFYRVMPDHHYPPFVQNEIHFNGDGVISAFKIENGECDFQQMAVRTHRFLAEKKHRRALFGKYRNAYTDNPLVEGVLRTISNTNIVFHRGVLLALKEDGPPFAMDPTTLETFGVWDFQGQIKTPTFTAHPKFDPLTGDMVCYGYEAKGDASKDIVVYNVDKEGRKTDEVWVKAPWCGMIHDIGITRNYIIFPLTPITVDADRIKRGGNHFAWQPKLDQAYGILPRRGAKSEDMKWFYADNAFHGHVANAYENEEGNIVIDLTVADGNVFYFFPPDESRVGEPPRVKFNSPMHRWVFDPKAPDGTRYKPHELFDTQGEFARSDDRYLGQPYNHFFLCVIDPTKPYNFQRCGPPVGGLFNCYGHFNWKNHSKSIWFAGDCSTVQEPVFIPRSHDAPEGDGYLMGLVNRLDELRNDLVILDTARPFEEGPIAVVKLPFKLRTGLHGNFVESKDIKEWNERLPRDQIPRQNVDEVIKAKAGSVYKDGLKPIMNGILQPAANGVKGTNGVNGGH</sequence>
<dbReference type="InParanoid" id="A0A165EZR7"/>
<keyword evidence="4 5" id="KW-0408">Iron</keyword>
<protein>
    <submittedName>
        <fullName evidence="6">Carotenoid oxygenase</fullName>
    </submittedName>
</protein>
<dbReference type="PANTHER" id="PTHR10543:SF89">
    <property type="entry name" value="CAROTENOID 9,10(9',10')-CLEAVAGE DIOXYGENASE 1"/>
    <property type="match status" value="1"/>
</dbReference>
<evidence type="ECO:0000256" key="5">
    <source>
        <dbReference type="PIRSR" id="PIRSR604294-1"/>
    </source>
</evidence>
<comment type="cofactor">
    <cofactor evidence="5">
        <name>Fe(2+)</name>
        <dbReference type="ChEBI" id="CHEBI:29033"/>
    </cofactor>
    <text evidence="5">Binds 1 Fe(2+) ion per subunit.</text>
</comment>
<dbReference type="OrthoDB" id="1069523at2759"/>
<dbReference type="PANTHER" id="PTHR10543">
    <property type="entry name" value="BETA-CAROTENE DIOXYGENASE"/>
    <property type="match status" value="1"/>
</dbReference>
<dbReference type="Proteomes" id="UP000076842">
    <property type="component" value="Unassembled WGS sequence"/>
</dbReference>
<feature type="binding site" evidence="5">
    <location>
        <position position="497"/>
    </location>
    <ligand>
        <name>Fe cation</name>
        <dbReference type="ChEBI" id="CHEBI:24875"/>
        <note>catalytic</note>
    </ligand>
</feature>
<dbReference type="InterPro" id="IPR004294">
    <property type="entry name" value="Carotenoid_Oase"/>
</dbReference>
<gene>
    <name evidence="6" type="ORF">CALCODRAFT_436582</name>
</gene>
<name>A0A165EZR7_9BASI</name>
<keyword evidence="2 5" id="KW-0479">Metal-binding</keyword>
<evidence type="ECO:0000256" key="2">
    <source>
        <dbReference type="ARBA" id="ARBA00022723"/>
    </source>
</evidence>
<dbReference type="EMBL" id="KV423987">
    <property type="protein sequence ID" value="KZT55885.1"/>
    <property type="molecule type" value="Genomic_DNA"/>
</dbReference>
<keyword evidence="3" id="KW-0560">Oxidoreductase</keyword>
<proteinExistence type="inferred from homology"/>
<dbReference type="GO" id="GO:0046872">
    <property type="term" value="F:metal ion binding"/>
    <property type="evidence" value="ECO:0007669"/>
    <property type="project" value="UniProtKB-KW"/>
</dbReference>
<dbReference type="Pfam" id="PF03055">
    <property type="entry name" value="RPE65"/>
    <property type="match status" value="1"/>
</dbReference>
<dbReference type="AlphaFoldDB" id="A0A165EZR7"/>
<accession>A0A165EZR7</accession>
<organism evidence="6 7">
    <name type="scientific">Calocera cornea HHB12733</name>
    <dbReference type="NCBI Taxonomy" id="1353952"/>
    <lineage>
        <taxon>Eukaryota</taxon>
        <taxon>Fungi</taxon>
        <taxon>Dikarya</taxon>
        <taxon>Basidiomycota</taxon>
        <taxon>Agaricomycotina</taxon>
        <taxon>Dacrymycetes</taxon>
        <taxon>Dacrymycetales</taxon>
        <taxon>Dacrymycetaceae</taxon>
        <taxon>Calocera</taxon>
    </lineage>
</organism>
<evidence type="ECO:0000256" key="1">
    <source>
        <dbReference type="ARBA" id="ARBA00006787"/>
    </source>
</evidence>
<feature type="binding site" evidence="5">
    <location>
        <position position="300"/>
    </location>
    <ligand>
        <name>Fe cation</name>
        <dbReference type="ChEBI" id="CHEBI:24875"/>
        <note>catalytic</note>
    </ligand>
</feature>
<dbReference type="GO" id="GO:0016121">
    <property type="term" value="P:carotene catabolic process"/>
    <property type="evidence" value="ECO:0007669"/>
    <property type="project" value="TreeGrafter"/>
</dbReference>
<dbReference type="GO" id="GO:0010436">
    <property type="term" value="F:carotenoid dioxygenase activity"/>
    <property type="evidence" value="ECO:0007669"/>
    <property type="project" value="TreeGrafter"/>
</dbReference>
<evidence type="ECO:0000313" key="7">
    <source>
        <dbReference type="Proteomes" id="UP000076842"/>
    </source>
</evidence>